<evidence type="ECO:0000313" key="3">
    <source>
        <dbReference type="Proteomes" id="UP000827092"/>
    </source>
</evidence>
<evidence type="ECO:0008006" key="4">
    <source>
        <dbReference type="Google" id="ProtNLM"/>
    </source>
</evidence>
<dbReference type="EMBL" id="JAFNEN010000294">
    <property type="protein sequence ID" value="KAG8186663.1"/>
    <property type="molecule type" value="Genomic_DNA"/>
</dbReference>
<dbReference type="InterPro" id="IPR020234">
    <property type="entry name" value="Mite_allergen_group-7"/>
</dbReference>
<feature type="signal peptide" evidence="1">
    <location>
        <begin position="1"/>
        <end position="27"/>
    </location>
</feature>
<protein>
    <recommendedName>
        <fullName evidence="4">Secreted protein</fullName>
    </recommendedName>
</protein>
<reference evidence="2 3" key="1">
    <citation type="journal article" date="2022" name="Nat. Ecol. Evol.">
        <title>A masculinizing supergene underlies an exaggerated male reproductive morph in a spider.</title>
        <authorList>
            <person name="Hendrickx F."/>
            <person name="De Corte Z."/>
            <person name="Sonet G."/>
            <person name="Van Belleghem S.M."/>
            <person name="Kostlbacher S."/>
            <person name="Vangestel C."/>
        </authorList>
    </citation>
    <scope>NUCLEOTIDE SEQUENCE [LARGE SCALE GENOMIC DNA]</scope>
    <source>
        <strain evidence="2">W744_W776</strain>
    </source>
</reference>
<sequence>MLLQEMTMKHMLLLITLIFTAILTVHSEEDDTTSLPCVSSDLRKVLLGTDFTMQYLLRVALLSCFFLAAANAQNGDSCLTIDEKGHLEDVLNKVRERLPDPLRLPPRSVSIGVELEDGLLWGLSNLTKLGKADVSCQGSTTIVKLILTTDELKGRYTWSKNVRNQEKSGYVVIISNDFQAEVEVAVVQDESGLVRPELRRLEIRRFKDARIETTGLGFLTWTAGELATLFSGLFQKIIAKSVQSPLKEALERELRDISVNAW</sequence>
<evidence type="ECO:0000313" key="2">
    <source>
        <dbReference type="EMBL" id="KAG8186663.1"/>
    </source>
</evidence>
<name>A0AAV6US50_9ARAC</name>
<feature type="chain" id="PRO_5043675369" description="Secreted protein" evidence="1">
    <location>
        <begin position="28"/>
        <end position="262"/>
    </location>
</feature>
<keyword evidence="3" id="KW-1185">Reference proteome</keyword>
<evidence type="ECO:0000256" key="1">
    <source>
        <dbReference type="SAM" id="SignalP"/>
    </source>
</evidence>
<organism evidence="2 3">
    <name type="scientific">Oedothorax gibbosus</name>
    <dbReference type="NCBI Taxonomy" id="931172"/>
    <lineage>
        <taxon>Eukaryota</taxon>
        <taxon>Metazoa</taxon>
        <taxon>Ecdysozoa</taxon>
        <taxon>Arthropoda</taxon>
        <taxon>Chelicerata</taxon>
        <taxon>Arachnida</taxon>
        <taxon>Araneae</taxon>
        <taxon>Araneomorphae</taxon>
        <taxon>Entelegynae</taxon>
        <taxon>Araneoidea</taxon>
        <taxon>Linyphiidae</taxon>
        <taxon>Erigoninae</taxon>
        <taxon>Oedothorax</taxon>
    </lineage>
</organism>
<comment type="caution">
    <text evidence="2">The sequence shown here is derived from an EMBL/GenBank/DDBJ whole genome shotgun (WGS) entry which is preliminary data.</text>
</comment>
<dbReference type="InterPro" id="IPR038602">
    <property type="entry name" value="Mite_allergen_7_sf"/>
</dbReference>
<dbReference type="Proteomes" id="UP000827092">
    <property type="component" value="Unassembled WGS sequence"/>
</dbReference>
<dbReference type="Gene3D" id="3.15.10.50">
    <property type="match status" value="1"/>
</dbReference>
<keyword evidence="1" id="KW-0732">Signal</keyword>
<accession>A0AAV6US50</accession>
<gene>
    <name evidence="2" type="ORF">JTE90_014739</name>
</gene>
<dbReference type="AlphaFoldDB" id="A0AAV6US50"/>
<proteinExistence type="predicted"/>
<dbReference type="Pfam" id="PF16984">
    <property type="entry name" value="Grp7_allergen"/>
    <property type="match status" value="1"/>
</dbReference>